<dbReference type="Proteomes" id="UP000444721">
    <property type="component" value="Unassembled WGS sequence"/>
</dbReference>
<dbReference type="VEuPathDB" id="AmoebaDB:NfTy_093910"/>
<evidence type="ECO:0000313" key="2">
    <source>
        <dbReference type="EMBL" id="KAF0973151.1"/>
    </source>
</evidence>
<dbReference type="AlphaFoldDB" id="A0A6A5BF64"/>
<feature type="compositionally biased region" description="Low complexity" evidence="1">
    <location>
        <begin position="143"/>
        <end position="166"/>
    </location>
</feature>
<evidence type="ECO:0000256" key="1">
    <source>
        <dbReference type="SAM" id="MobiDB-lite"/>
    </source>
</evidence>
<feature type="region of interest" description="Disordered" evidence="1">
    <location>
        <begin position="46"/>
        <end position="66"/>
    </location>
</feature>
<keyword evidence="3" id="KW-1185">Reference proteome</keyword>
<dbReference type="VEuPathDB" id="AmoebaDB:FDP41_008358"/>
<feature type="compositionally biased region" description="Basic and acidic residues" evidence="1">
    <location>
        <begin position="56"/>
        <end position="66"/>
    </location>
</feature>
<gene>
    <name evidence="2" type="ORF">FDP41_008358</name>
</gene>
<evidence type="ECO:0000313" key="3">
    <source>
        <dbReference type="Proteomes" id="UP000444721"/>
    </source>
</evidence>
<dbReference type="GeneID" id="68115576"/>
<sequence>MSNNNKNSSSWLTNNNKRHHFVRIDELFNRYEPPQIPTLFRPFQYPQQQQQNSGRLNDDPNDKEWNRERHVPYTSCLFENICINRRGEWILYTHSKHAHAMNHSRWVHTSVYPQFYKSSSLRIRVERPPTQILDHQGNVLKGTSSRLSSSNLSSSSSSNSSSSTSSITTATTRD</sequence>
<accession>A0A6A5BF64</accession>
<comment type="caution">
    <text evidence="2">The sequence shown here is derived from an EMBL/GenBank/DDBJ whole genome shotgun (WGS) entry which is preliminary data.</text>
</comment>
<reference evidence="2 3" key="1">
    <citation type="journal article" date="2019" name="Sci. Rep.">
        <title>Nanopore sequencing improves the draft genome of the human pathogenic amoeba Naegleria fowleri.</title>
        <authorList>
            <person name="Liechti N."/>
            <person name="Schurch N."/>
            <person name="Bruggmann R."/>
            <person name="Wittwer M."/>
        </authorList>
    </citation>
    <scope>NUCLEOTIDE SEQUENCE [LARGE SCALE GENOMIC DNA]</scope>
    <source>
        <strain evidence="2 3">ATCC 30894</strain>
    </source>
</reference>
<name>A0A6A5BF64_NAEFO</name>
<protein>
    <submittedName>
        <fullName evidence="2">Uncharacterized protein</fullName>
    </submittedName>
</protein>
<dbReference type="RefSeq" id="XP_044557864.1">
    <property type="nucleotide sequence ID" value="XM_044712202.1"/>
</dbReference>
<dbReference type="EMBL" id="VFQX01000061">
    <property type="protein sequence ID" value="KAF0973151.1"/>
    <property type="molecule type" value="Genomic_DNA"/>
</dbReference>
<feature type="region of interest" description="Disordered" evidence="1">
    <location>
        <begin position="134"/>
        <end position="174"/>
    </location>
</feature>
<proteinExistence type="predicted"/>
<organism evidence="2 3">
    <name type="scientific">Naegleria fowleri</name>
    <name type="common">Brain eating amoeba</name>
    <dbReference type="NCBI Taxonomy" id="5763"/>
    <lineage>
        <taxon>Eukaryota</taxon>
        <taxon>Discoba</taxon>
        <taxon>Heterolobosea</taxon>
        <taxon>Tetramitia</taxon>
        <taxon>Eutetramitia</taxon>
        <taxon>Vahlkampfiidae</taxon>
        <taxon>Naegleria</taxon>
    </lineage>
</organism>